<dbReference type="PROSITE" id="PS51819">
    <property type="entry name" value="VOC"/>
    <property type="match status" value="1"/>
</dbReference>
<dbReference type="EMBL" id="WEGJ01000005">
    <property type="protein sequence ID" value="MQY12042.1"/>
    <property type="molecule type" value="Genomic_DNA"/>
</dbReference>
<dbReference type="InterPro" id="IPR037523">
    <property type="entry name" value="VOC_core"/>
</dbReference>
<comment type="similarity">
    <text evidence="1">Belongs to the methylmalonyl-CoA epimerase family.</text>
</comment>
<dbReference type="GO" id="GO:0004493">
    <property type="term" value="F:methylmalonyl-CoA epimerase activity"/>
    <property type="evidence" value="ECO:0007669"/>
    <property type="project" value="TreeGrafter"/>
</dbReference>
<dbReference type="AlphaFoldDB" id="A0A7K0CG95"/>
<comment type="caution">
    <text evidence="4">The sequence shown here is derived from an EMBL/GenBank/DDBJ whole genome shotgun (WGS) entry which is preliminary data.</text>
</comment>
<gene>
    <name evidence="4" type="ORF">SRB5_21710</name>
</gene>
<keyword evidence="2" id="KW-0479">Metal-binding</keyword>
<dbReference type="Proteomes" id="UP000466345">
    <property type="component" value="Unassembled WGS sequence"/>
</dbReference>
<dbReference type="Pfam" id="PF13669">
    <property type="entry name" value="Glyoxalase_4"/>
    <property type="match status" value="1"/>
</dbReference>
<evidence type="ECO:0000256" key="2">
    <source>
        <dbReference type="ARBA" id="ARBA00022723"/>
    </source>
</evidence>
<sequence length="182" mass="19967">MRVNVNVLTRTRRGHGPIAVTVRTLRNRMGERCTGSMLTRIDHIGIACRDLDKTIEFYRSTYGFEVFHTEVNEEQGVREAMLKINETSDGGASYLQLLEPVREDSPVGKWLAKNGEGVHHIAFGTADVDADAASIRDKGVRVLYDEPRTGSMGSRITFLHPKDCGGVLTELVTAAPGDGSAH</sequence>
<dbReference type="InterPro" id="IPR029068">
    <property type="entry name" value="Glyas_Bleomycin-R_OHBP_Dase"/>
</dbReference>
<accession>A0A7K0CG95</accession>
<evidence type="ECO:0000256" key="1">
    <source>
        <dbReference type="ARBA" id="ARBA00009308"/>
    </source>
</evidence>
<name>A0A7K0CG95_9ACTN</name>
<dbReference type="InterPro" id="IPR051785">
    <property type="entry name" value="MMCE/EMCE_epimerase"/>
</dbReference>
<dbReference type="NCBIfam" id="TIGR03081">
    <property type="entry name" value="metmalonyl_epim"/>
    <property type="match status" value="1"/>
</dbReference>
<dbReference type="GO" id="GO:0046491">
    <property type="term" value="P:L-methylmalonyl-CoA metabolic process"/>
    <property type="evidence" value="ECO:0007669"/>
    <property type="project" value="TreeGrafter"/>
</dbReference>
<dbReference type="CDD" id="cd07249">
    <property type="entry name" value="MMCE"/>
    <property type="match status" value="1"/>
</dbReference>
<organism evidence="4 5">
    <name type="scientific">Streptomyces smaragdinus</name>
    <dbReference type="NCBI Taxonomy" id="2585196"/>
    <lineage>
        <taxon>Bacteria</taxon>
        <taxon>Bacillati</taxon>
        <taxon>Actinomycetota</taxon>
        <taxon>Actinomycetes</taxon>
        <taxon>Kitasatosporales</taxon>
        <taxon>Streptomycetaceae</taxon>
        <taxon>Streptomyces</taxon>
    </lineage>
</organism>
<reference evidence="4 5" key="1">
    <citation type="submission" date="2019-10" db="EMBL/GenBank/DDBJ databases">
        <title>Streptomyces smaragdinus sp. nov. and Streptomyces fabii sp. nov., isolated from the gut of fungus growing-termite Macrotermes natalensis.</title>
        <authorList>
            <person name="Schwitalla J."/>
            <person name="Benndorf R."/>
            <person name="Martin K."/>
            <person name="De Beer W."/>
            <person name="Kaster A.-K."/>
            <person name="Vollmers J."/>
            <person name="Poulsen M."/>
            <person name="Beemelmanns C."/>
        </authorList>
    </citation>
    <scope>NUCLEOTIDE SEQUENCE [LARGE SCALE GENOMIC DNA]</scope>
    <source>
        <strain evidence="4 5">RB5</strain>
    </source>
</reference>
<dbReference type="PANTHER" id="PTHR43048:SF3">
    <property type="entry name" value="METHYLMALONYL-COA EPIMERASE, MITOCHONDRIAL"/>
    <property type="match status" value="1"/>
</dbReference>
<keyword evidence="5" id="KW-1185">Reference proteome</keyword>
<protein>
    <recommendedName>
        <fullName evidence="3">VOC domain-containing protein</fullName>
    </recommendedName>
</protein>
<dbReference type="InterPro" id="IPR017515">
    <property type="entry name" value="MeMalonyl-CoA_epimerase"/>
</dbReference>
<dbReference type="Gene3D" id="3.10.180.10">
    <property type="entry name" value="2,3-Dihydroxybiphenyl 1,2-Dioxygenase, domain 1"/>
    <property type="match status" value="1"/>
</dbReference>
<evidence type="ECO:0000313" key="4">
    <source>
        <dbReference type="EMBL" id="MQY12042.1"/>
    </source>
</evidence>
<evidence type="ECO:0000313" key="5">
    <source>
        <dbReference type="Proteomes" id="UP000466345"/>
    </source>
</evidence>
<dbReference type="PANTHER" id="PTHR43048">
    <property type="entry name" value="METHYLMALONYL-COA EPIMERASE"/>
    <property type="match status" value="1"/>
</dbReference>
<dbReference type="GO" id="GO:0046872">
    <property type="term" value="F:metal ion binding"/>
    <property type="evidence" value="ECO:0007669"/>
    <property type="project" value="UniProtKB-KW"/>
</dbReference>
<evidence type="ECO:0000259" key="3">
    <source>
        <dbReference type="PROSITE" id="PS51819"/>
    </source>
</evidence>
<proteinExistence type="inferred from homology"/>
<dbReference type="SUPFAM" id="SSF54593">
    <property type="entry name" value="Glyoxalase/Bleomycin resistance protein/Dihydroxybiphenyl dioxygenase"/>
    <property type="match status" value="1"/>
</dbReference>
<feature type="domain" description="VOC" evidence="3">
    <location>
        <begin position="40"/>
        <end position="174"/>
    </location>
</feature>